<dbReference type="InterPro" id="IPR036400">
    <property type="entry name" value="Cyt_B5-like_heme/steroid_sf"/>
</dbReference>
<protein>
    <submittedName>
        <fullName evidence="8">Origin recognition complex subunit 4</fullName>
    </submittedName>
</protein>
<feature type="region of interest" description="Disordered" evidence="6">
    <location>
        <begin position="106"/>
        <end position="524"/>
    </location>
</feature>
<reference evidence="8 9" key="1">
    <citation type="journal article" date="2019" name="Fungal Biol. Biotechnol.">
        <title>Draft genome sequence of fastidious pathogen Ceratobasidium theobromae, which causes vascular-streak dieback in Theobroma cacao.</title>
        <authorList>
            <person name="Ali S.S."/>
            <person name="Asman A."/>
            <person name="Shao J."/>
            <person name="Firmansyah A.P."/>
            <person name="Susilo A.W."/>
            <person name="Rosmana A."/>
            <person name="McMahon P."/>
            <person name="Junaid M."/>
            <person name="Guest D."/>
            <person name="Kheng T.Y."/>
            <person name="Meinhardt L.W."/>
            <person name="Bailey B.A."/>
        </authorList>
    </citation>
    <scope>NUCLEOTIDE SEQUENCE [LARGE SCALE GENOMIC DNA]</scope>
    <source>
        <strain evidence="8 9">CT2</strain>
    </source>
</reference>
<feature type="compositionally biased region" description="Polar residues" evidence="6">
    <location>
        <begin position="477"/>
        <end position="488"/>
    </location>
</feature>
<dbReference type="SUPFAM" id="SSF52540">
    <property type="entry name" value="P-loop containing nucleoside triphosphate hydrolases"/>
    <property type="match status" value="1"/>
</dbReference>
<proteinExistence type="inferred from homology"/>
<evidence type="ECO:0000256" key="3">
    <source>
        <dbReference type="ARBA" id="ARBA00022705"/>
    </source>
</evidence>
<feature type="compositionally biased region" description="Low complexity" evidence="6">
    <location>
        <begin position="415"/>
        <end position="427"/>
    </location>
</feature>
<dbReference type="GO" id="GO:0006270">
    <property type="term" value="P:DNA replication initiation"/>
    <property type="evidence" value="ECO:0007669"/>
    <property type="project" value="TreeGrafter"/>
</dbReference>
<keyword evidence="4" id="KW-0238">DNA-binding</keyword>
<feature type="region of interest" description="Disordered" evidence="6">
    <location>
        <begin position="628"/>
        <end position="688"/>
    </location>
</feature>
<evidence type="ECO:0000256" key="1">
    <source>
        <dbReference type="ARBA" id="ARBA00004123"/>
    </source>
</evidence>
<feature type="compositionally biased region" description="Low complexity" evidence="6">
    <location>
        <begin position="330"/>
        <end position="349"/>
    </location>
</feature>
<evidence type="ECO:0000256" key="5">
    <source>
        <dbReference type="ARBA" id="ARBA00023242"/>
    </source>
</evidence>
<feature type="region of interest" description="Disordered" evidence="6">
    <location>
        <begin position="1074"/>
        <end position="1098"/>
    </location>
</feature>
<feature type="compositionally biased region" description="Acidic residues" evidence="6">
    <location>
        <begin position="503"/>
        <end position="512"/>
    </location>
</feature>
<dbReference type="Gene3D" id="3.40.50.300">
    <property type="entry name" value="P-loop containing nucleotide triphosphate hydrolases"/>
    <property type="match status" value="1"/>
</dbReference>
<feature type="compositionally biased region" description="Low complexity" evidence="6">
    <location>
        <begin position="211"/>
        <end position="221"/>
    </location>
</feature>
<dbReference type="OrthoDB" id="343623at2759"/>
<dbReference type="InterPro" id="IPR001199">
    <property type="entry name" value="Cyt_B5-like_heme/steroid-bd"/>
</dbReference>
<dbReference type="InterPro" id="IPR016527">
    <property type="entry name" value="ORC4"/>
</dbReference>
<feature type="compositionally biased region" description="Low complexity" evidence="6">
    <location>
        <begin position="286"/>
        <end position="298"/>
    </location>
</feature>
<dbReference type="SMART" id="SM01117">
    <property type="entry name" value="Cyt-b5"/>
    <property type="match status" value="1"/>
</dbReference>
<feature type="compositionally biased region" description="Polar residues" evidence="6">
    <location>
        <begin position="640"/>
        <end position="674"/>
    </location>
</feature>
<feature type="domain" description="Cytochrome b5 heme-binding" evidence="7">
    <location>
        <begin position="19"/>
        <end position="114"/>
    </location>
</feature>
<feature type="compositionally biased region" description="Polar residues" evidence="6">
    <location>
        <begin position="356"/>
        <end position="372"/>
    </location>
</feature>
<dbReference type="Proteomes" id="UP000383932">
    <property type="component" value="Unassembled WGS sequence"/>
</dbReference>
<evidence type="ECO:0000313" key="9">
    <source>
        <dbReference type="Proteomes" id="UP000383932"/>
    </source>
</evidence>
<dbReference type="GO" id="GO:0005664">
    <property type="term" value="C:nuclear origin of replication recognition complex"/>
    <property type="evidence" value="ECO:0007669"/>
    <property type="project" value="TreeGrafter"/>
</dbReference>
<feature type="compositionally biased region" description="Low complexity" evidence="6">
    <location>
        <begin position="117"/>
        <end position="130"/>
    </location>
</feature>
<accession>A0A5N5QTK7</accession>
<feature type="region of interest" description="Disordered" evidence="6">
    <location>
        <begin position="849"/>
        <end position="895"/>
    </location>
</feature>
<gene>
    <name evidence="8" type="ORF">CTheo_1485</name>
</gene>
<dbReference type="InterPro" id="IPR032705">
    <property type="entry name" value="ORC4_C"/>
</dbReference>
<feature type="region of interest" description="Disordered" evidence="6">
    <location>
        <begin position="566"/>
        <end position="598"/>
    </location>
</feature>
<evidence type="ECO:0000256" key="6">
    <source>
        <dbReference type="SAM" id="MobiDB-lite"/>
    </source>
</evidence>
<dbReference type="Pfam" id="PF00173">
    <property type="entry name" value="Cyt-b5"/>
    <property type="match status" value="1"/>
</dbReference>
<keyword evidence="3" id="KW-0235">DNA replication</keyword>
<evidence type="ECO:0000256" key="2">
    <source>
        <dbReference type="ARBA" id="ARBA00005334"/>
    </source>
</evidence>
<dbReference type="Gene3D" id="3.10.120.10">
    <property type="entry name" value="Cytochrome b5-like heme/steroid binding domain"/>
    <property type="match status" value="1"/>
</dbReference>
<keyword evidence="9" id="KW-1185">Reference proteome</keyword>
<dbReference type="Pfam" id="PF14629">
    <property type="entry name" value="ORC4_C"/>
    <property type="match status" value="1"/>
</dbReference>
<keyword evidence="5" id="KW-0539">Nucleus</keyword>
<feature type="compositionally biased region" description="Pro residues" evidence="6">
    <location>
        <begin position="1"/>
        <end position="16"/>
    </location>
</feature>
<dbReference type="InterPro" id="IPR027417">
    <property type="entry name" value="P-loop_NTPase"/>
</dbReference>
<dbReference type="GO" id="GO:0003688">
    <property type="term" value="F:DNA replication origin binding"/>
    <property type="evidence" value="ECO:0007669"/>
    <property type="project" value="TreeGrafter"/>
</dbReference>
<feature type="region of interest" description="Disordered" evidence="6">
    <location>
        <begin position="781"/>
        <end position="805"/>
    </location>
</feature>
<feature type="compositionally biased region" description="Low complexity" evidence="6">
    <location>
        <begin position="454"/>
        <end position="476"/>
    </location>
</feature>
<feature type="compositionally biased region" description="Polar residues" evidence="6">
    <location>
        <begin position="882"/>
        <end position="892"/>
    </location>
</feature>
<comment type="subcellular location">
    <subcellularLocation>
        <location evidence="1">Nucleus</location>
    </subcellularLocation>
</comment>
<dbReference type="PANTHER" id="PTHR12087">
    <property type="entry name" value="ORIGIN RECOGNITION COMPLEX SUBUNIT 4"/>
    <property type="match status" value="1"/>
</dbReference>
<sequence>MNANPVPPQPLAPPKNDPFTLDQLKEFDGKDTSKPVYVSIKGTVFDVSSKRDTYGPGGSYALLAGKDGSVALGKSSLKLEDAIPDYSKLEPSEKKTLDQWHDFFSKHDAVTPTKPPSSRSSSVSSRGSYRTRPESDDDERFDESPQVISKRPKLFSMPSSSRKGRKKPVHANTEVDEIDFLAHPKTPEATPSKTPRTKKEGKTPRTIKKTAVPSVVVVSRPRAPENPSSSSATRGAPSTPSKSQRRTVSPSKAVTNIFDLDATPRADASRPFGAISESVGNPLFGSSNVPSFSTSSVPLKPAVPGAARGRKKAATRQLVRGDTDPSINQGSATHSSSASAGGYSNSTASTDEEAPISSSFFSNLKPGTSPKKTPSAARKLHTSPNKQRLANGDVYVDYMVPMPQPEDDARCHGLSSGDEGASISSSADDSEPQFRALTSKHRGRTLPEQGHSYSLASRAPPSVSRSSSVSHPPSLSGYTTSSPYTSRGPSPSPSFPRSQVPSESDDTDSDDAIYDHQHHVDPIQHLDKLASLARMALASAEDMRKQGVMREGEPPLPRCFLTGVIVEPGKPLGNKVPKSPSKRGGAPDTETETDGEGVTIIRALPERRLGQINDDLPSRSRSWLDTVLLGPSGPPKQELSRQTSSSSITTDVDNPFDNSRTSFRRTNSQPSINMNVPKRPDPTQGLSNVQSEPALETVLAAYDMTPSRSRTIHMTPSKSRLTATPSRMRLFGTPSRRARMKEVEEEDEARPTSQEFNTWLAQQQIRVLGVLRNPIWAKNMEKGLEDPQPATGKPSEAWVEGEEDETEAVAKLRALLRRTLETGEGNSCLLVGPKGSGKTRTITRALKTLIQASRWRPKPRSSTPPPATVPSSPTKPGRKSKQGSSRGVQSASEAPAQPAMFLAPTMPIVIQLSGHSQINDRLAMREIARQLVLQSGEAPEVPLDDMEHELNEVDGSPAGVHIPTATHLPQIVGALARQIRPVIVVLDAFDLFAEHARQALLYCLLDTVQSCRAGQGSRGLAVVGVTSRIDCLTMLEKRVKSRFSHRIIRVSPPPTVDSYMSLILSSTNIPERLEEPHLQATPRKNRREPNSAQQSSWREAWRDSISRVIADRQFKQIIEDIFDLSRDVRLLIRILSGAIAGLTPSSPWFTVGAVARSIQTQCAPLPFTFLQELAYPCVTLLVATQHIHDKGHDIFTFKMLCDEIKRELGNEAVTKALVQVQGRGLGLMRVPESVLETAFEQLVAHNIIILAGPASTSTRRVYIKYRCMPDRSDVKEAVERLGHSALKRWFVQGASS</sequence>
<evidence type="ECO:0000256" key="4">
    <source>
        <dbReference type="ARBA" id="ARBA00023125"/>
    </source>
</evidence>
<feature type="compositionally biased region" description="Polar residues" evidence="6">
    <location>
        <begin position="226"/>
        <end position="254"/>
    </location>
</feature>
<dbReference type="EMBL" id="SSOP01000013">
    <property type="protein sequence ID" value="KAB5595024.1"/>
    <property type="molecule type" value="Genomic_DNA"/>
</dbReference>
<organism evidence="8 9">
    <name type="scientific">Ceratobasidium theobromae</name>
    <dbReference type="NCBI Taxonomy" id="1582974"/>
    <lineage>
        <taxon>Eukaryota</taxon>
        <taxon>Fungi</taxon>
        <taxon>Dikarya</taxon>
        <taxon>Basidiomycota</taxon>
        <taxon>Agaricomycotina</taxon>
        <taxon>Agaricomycetes</taxon>
        <taxon>Cantharellales</taxon>
        <taxon>Ceratobasidiaceae</taxon>
        <taxon>Ceratobasidium</taxon>
    </lineage>
</organism>
<feature type="region of interest" description="Disordered" evidence="6">
    <location>
        <begin position="1"/>
        <end position="23"/>
    </location>
</feature>
<dbReference type="SUPFAM" id="SSF55856">
    <property type="entry name" value="Cytochrome b5-like heme/steroid binding domain"/>
    <property type="match status" value="1"/>
</dbReference>
<name>A0A5N5QTK7_9AGAM</name>
<evidence type="ECO:0000313" key="8">
    <source>
        <dbReference type="EMBL" id="KAB5595024.1"/>
    </source>
</evidence>
<evidence type="ECO:0000259" key="7">
    <source>
        <dbReference type="SMART" id="SM01117"/>
    </source>
</evidence>
<comment type="caution">
    <text evidence="8">The sequence shown here is derived from an EMBL/GenBank/DDBJ whole genome shotgun (WGS) entry which is preliminary data.</text>
</comment>
<dbReference type="PANTHER" id="PTHR12087:SF0">
    <property type="entry name" value="ORIGIN RECOGNITION COMPLEX SUBUNIT 4"/>
    <property type="match status" value="1"/>
</dbReference>
<feature type="compositionally biased region" description="Basic and acidic residues" evidence="6">
    <location>
        <begin position="513"/>
        <end position="524"/>
    </location>
</feature>
<comment type="similarity">
    <text evidence="2">Belongs to the ORC4 family.</text>
</comment>